<dbReference type="RefSeq" id="WP_344823279.1">
    <property type="nucleotide sequence ID" value="NZ_BAABEZ010000013.1"/>
</dbReference>
<feature type="transmembrane region" description="Helical" evidence="1">
    <location>
        <begin position="6"/>
        <end position="32"/>
    </location>
</feature>
<feature type="transmembrane region" description="Helical" evidence="1">
    <location>
        <begin position="77"/>
        <end position="96"/>
    </location>
</feature>
<evidence type="ECO:0000259" key="2">
    <source>
        <dbReference type="Pfam" id="PF13386"/>
    </source>
</evidence>
<dbReference type="InterPro" id="IPR039447">
    <property type="entry name" value="UreH-like_TM_dom"/>
</dbReference>
<dbReference type="Proteomes" id="UP001501410">
    <property type="component" value="Unassembled WGS sequence"/>
</dbReference>
<feature type="domain" description="Urease accessory protein UreH-like transmembrane" evidence="2">
    <location>
        <begin position="10"/>
        <end position="205"/>
    </location>
</feature>
<protein>
    <submittedName>
        <fullName evidence="3">Sulfite exporter TauE/SafE family protein</fullName>
    </submittedName>
</protein>
<keyword evidence="1" id="KW-0472">Membrane</keyword>
<sequence>MWYQIIAGMGIGLAGSFHCVGMCGPLALSIPFRGDTLAERVAQIVMYNLGRAATYALLGAFAGLLGGGALLLGFQKYLSLALGVLILLCLLLPRLAQKIAPGVRFPGYELVQRALAKRFQAQPHWYSFFVTGMLNGLLPCGLVYLGLAAATATGAPLPAAALMFFFGLGTFPLMLGFLIFGQSIPVHWRLKMRKAVPVFVFFTAVILIWRGYSVHEARPATHELPRVECHKISLR</sequence>
<dbReference type="Pfam" id="PF13386">
    <property type="entry name" value="DsbD_2"/>
    <property type="match status" value="1"/>
</dbReference>
<feature type="transmembrane region" description="Helical" evidence="1">
    <location>
        <begin position="52"/>
        <end position="71"/>
    </location>
</feature>
<dbReference type="PANTHER" id="PTHR42208">
    <property type="entry name" value="HEAVY METAL TRANSPORTER-RELATED"/>
    <property type="match status" value="1"/>
</dbReference>
<dbReference type="PANTHER" id="PTHR42208:SF1">
    <property type="entry name" value="HEAVY METAL TRANSPORTER"/>
    <property type="match status" value="1"/>
</dbReference>
<evidence type="ECO:0000313" key="4">
    <source>
        <dbReference type="Proteomes" id="UP001501410"/>
    </source>
</evidence>
<feature type="transmembrane region" description="Helical" evidence="1">
    <location>
        <begin position="125"/>
        <end position="147"/>
    </location>
</feature>
<keyword evidence="1" id="KW-1133">Transmembrane helix</keyword>
<organism evidence="3 4">
    <name type="scientific">Rurimicrobium arvi</name>
    <dbReference type="NCBI Taxonomy" id="2049916"/>
    <lineage>
        <taxon>Bacteria</taxon>
        <taxon>Pseudomonadati</taxon>
        <taxon>Bacteroidota</taxon>
        <taxon>Chitinophagia</taxon>
        <taxon>Chitinophagales</taxon>
        <taxon>Chitinophagaceae</taxon>
        <taxon>Rurimicrobium</taxon>
    </lineage>
</organism>
<gene>
    <name evidence="3" type="ORF">GCM10023092_09680</name>
</gene>
<keyword evidence="4" id="KW-1185">Reference proteome</keyword>
<evidence type="ECO:0000256" key="1">
    <source>
        <dbReference type="SAM" id="Phobius"/>
    </source>
</evidence>
<feature type="transmembrane region" description="Helical" evidence="1">
    <location>
        <begin position="159"/>
        <end position="180"/>
    </location>
</feature>
<reference evidence="4" key="1">
    <citation type="journal article" date="2019" name="Int. J. Syst. Evol. Microbiol.">
        <title>The Global Catalogue of Microorganisms (GCM) 10K type strain sequencing project: providing services to taxonomists for standard genome sequencing and annotation.</title>
        <authorList>
            <consortium name="The Broad Institute Genomics Platform"/>
            <consortium name="The Broad Institute Genome Sequencing Center for Infectious Disease"/>
            <person name="Wu L."/>
            <person name="Ma J."/>
        </authorList>
    </citation>
    <scope>NUCLEOTIDE SEQUENCE [LARGE SCALE GENOMIC DNA]</scope>
    <source>
        <strain evidence="4">JCM 31921</strain>
    </source>
</reference>
<keyword evidence="1" id="KW-0812">Transmembrane</keyword>
<name>A0ABP8MKA2_9BACT</name>
<accession>A0ABP8MKA2</accession>
<comment type="caution">
    <text evidence="3">The sequence shown here is derived from an EMBL/GenBank/DDBJ whole genome shotgun (WGS) entry which is preliminary data.</text>
</comment>
<dbReference type="EMBL" id="BAABEZ010000013">
    <property type="protein sequence ID" value="GAA4451754.1"/>
    <property type="molecule type" value="Genomic_DNA"/>
</dbReference>
<evidence type="ECO:0000313" key="3">
    <source>
        <dbReference type="EMBL" id="GAA4451754.1"/>
    </source>
</evidence>
<proteinExistence type="predicted"/>
<feature type="transmembrane region" description="Helical" evidence="1">
    <location>
        <begin position="192"/>
        <end position="212"/>
    </location>
</feature>